<dbReference type="InterPro" id="IPR013087">
    <property type="entry name" value="Znf_C2H2_type"/>
</dbReference>
<evidence type="ECO:0000313" key="5">
    <source>
        <dbReference type="EMBL" id="CAG9534644.1"/>
    </source>
</evidence>
<dbReference type="CDD" id="cd18186">
    <property type="entry name" value="BTB_POZ_ZBTB_KLHL-like"/>
    <property type="match status" value="1"/>
</dbReference>
<dbReference type="InterPro" id="IPR036236">
    <property type="entry name" value="Znf_C2H2_sf"/>
</dbReference>
<dbReference type="PROSITE" id="PS50097">
    <property type="entry name" value="BTB"/>
    <property type="match status" value="1"/>
</dbReference>
<name>A0A8J2MND1_9BILA</name>
<dbReference type="Proteomes" id="UP000746747">
    <property type="component" value="Unassembled WGS sequence"/>
</dbReference>
<accession>A0A8J2MND1</accession>
<dbReference type="PROSITE" id="PS50157">
    <property type="entry name" value="ZINC_FINGER_C2H2_2"/>
    <property type="match status" value="1"/>
</dbReference>
<dbReference type="SUPFAM" id="SSF57667">
    <property type="entry name" value="beta-beta-alpha zinc fingers"/>
    <property type="match status" value="1"/>
</dbReference>
<feature type="domain" description="BTB" evidence="3">
    <location>
        <begin position="34"/>
        <end position="123"/>
    </location>
</feature>
<dbReference type="SMART" id="SM00355">
    <property type="entry name" value="ZnF_C2H2"/>
    <property type="match status" value="4"/>
</dbReference>
<evidence type="ECO:0000256" key="1">
    <source>
        <dbReference type="PROSITE-ProRule" id="PRU00042"/>
    </source>
</evidence>
<dbReference type="AlphaFoldDB" id="A0A8J2MND1"/>
<reference evidence="5" key="1">
    <citation type="submission" date="2021-09" db="EMBL/GenBank/DDBJ databases">
        <authorList>
            <consortium name="Pathogen Informatics"/>
        </authorList>
    </citation>
    <scope>NUCLEOTIDE SEQUENCE</scope>
</reference>
<dbReference type="GO" id="GO:0008270">
    <property type="term" value="F:zinc ion binding"/>
    <property type="evidence" value="ECO:0007669"/>
    <property type="project" value="UniProtKB-KW"/>
</dbReference>
<gene>
    <name evidence="5" type="ORF">CJOHNSTONI_LOCUS4764</name>
</gene>
<keyword evidence="1" id="KW-0863">Zinc-finger</keyword>
<evidence type="ECO:0000313" key="6">
    <source>
        <dbReference type="Proteomes" id="UP000746747"/>
    </source>
</evidence>
<keyword evidence="1" id="KW-0479">Metal-binding</keyword>
<feature type="region of interest" description="Disordered" evidence="2">
    <location>
        <begin position="407"/>
        <end position="427"/>
    </location>
</feature>
<evidence type="ECO:0000256" key="2">
    <source>
        <dbReference type="SAM" id="MobiDB-lite"/>
    </source>
</evidence>
<dbReference type="OrthoDB" id="45365at2759"/>
<dbReference type="Gene3D" id="3.30.710.10">
    <property type="entry name" value="Potassium Channel Kv1.1, Chain A"/>
    <property type="match status" value="1"/>
</dbReference>
<evidence type="ECO:0008006" key="7">
    <source>
        <dbReference type="Google" id="ProtNLM"/>
    </source>
</evidence>
<dbReference type="SUPFAM" id="SSF54695">
    <property type="entry name" value="POZ domain"/>
    <property type="match status" value="1"/>
</dbReference>
<feature type="domain" description="C2H2-type" evidence="4">
    <location>
        <begin position="376"/>
        <end position="404"/>
    </location>
</feature>
<dbReference type="InterPro" id="IPR000210">
    <property type="entry name" value="BTB/POZ_dom"/>
</dbReference>
<keyword evidence="6" id="KW-1185">Reference proteome</keyword>
<feature type="compositionally biased region" description="Basic residues" evidence="2">
    <location>
        <begin position="520"/>
        <end position="532"/>
    </location>
</feature>
<organism evidence="5 6">
    <name type="scientific">Cercopithifilaria johnstoni</name>
    <dbReference type="NCBI Taxonomy" id="2874296"/>
    <lineage>
        <taxon>Eukaryota</taxon>
        <taxon>Metazoa</taxon>
        <taxon>Ecdysozoa</taxon>
        <taxon>Nematoda</taxon>
        <taxon>Chromadorea</taxon>
        <taxon>Rhabditida</taxon>
        <taxon>Spirurina</taxon>
        <taxon>Spiruromorpha</taxon>
        <taxon>Filarioidea</taxon>
        <taxon>Onchocercidae</taxon>
        <taxon>Cercopithifilaria</taxon>
    </lineage>
</organism>
<proteinExistence type="predicted"/>
<dbReference type="PROSITE" id="PS00028">
    <property type="entry name" value="ZINC_FINGER_C2H2_1"/>
    <property type="match status" value="1"/>
</dbReference>
<feature type="compositionally biased region" description="Polar residues" evidence="2">
    <location>
        <begin position="409"/>
        <end position="427"/>
    </location>
</feature>
<evidence type="ECO:0000259" key="3">
    <source>
        <dbReference type="PROSITE" id="PS50097"/>
    </source>
</evidence>
<dbReference type="Gene3D" id="3.30.160.60">
    <property type="entry name" value="Classic Zinc Finger"/>
    <property type="match status" value="1"/>
</dbReference>
<comment type="caution">
    <text evidence="5">The sequence shown here is derived from an EMBL/GenBank/DDBJ whole genome shotgun (WGS) entry which is preliminary data.</text>
</comment>
<feature type="compositionally biased region" description="Basic and acidic residues" evidence="2">
    <location>
        <begin position="533"/>
        <end position="544"/>
    </location>
</feature>
<dbReference type="InterPro" id="IPR011333">
    <property type="entry name" value="SKP1/BTB/POZ_sf"/>
</dbReference>
<evidence type="ECO:0000259" key="4">
    <source>
        <dbReference type="PROSITE" id="PS50157"/>
    </source>
</evidence>
<protein>
    <recommendedName>
        <fullName evidence="7">BTB domain-containing protein</fullName>
    </recommendedName>
</protein>
<keyword evidence="1" id="KW-0862">Zinc</keyword>
<feature type="region of interest" description="Disordered" evidence="2">
    <location>
        <begin position="509"/>
        <end position="544"/>
    </location>
</feature>
<dbReference type="EMBL" id="CAKAEH010001320">
    <property type="protein sequence ID" value="CAG9534644.1"/>
    <property type="molecule type" value="Genomic_DNA"/>
</dbReference>
<sequence>MCDSSDGSGGSMDREKEAQLQQAISAFMQPPFFNDICIRIVTIDLASGHRNEEQVLANKFLLAFFSLHIRELILNGVYSIDRSNGILQNIPTIELHLGTTTNAAQAFRVILRYLYTGMLTFGTAHPFQVLQVSRICQIPMVEIQVAELLKLFLSIQLDENNCFIRQHNIMAINSNSTNLTKQRRYVSTIPIKKEIQKSSKINVENDSMNNELLSASSKETSSTGQTGNAERFNELVLPSNDKEGWCRNKKYIEQVANGYMCTVCHKVYGRYNSVSYHVTIYHRNSPIKCDEKGCPFRTREARYIHFHKYYRHHIPLPDNIDLGSRKCPFCRHVSKSPAMLEKHISRHVQVVDRAASVAAGISRAHFSRYSQSLSNFQCSKCTYRGRTSDDLGRHKLFVHSTETFRRKQTTPNSTGCSKSGSIKNNISGEIPTRNVRLRALKDHSLMLWKNVRLRALKDHSLMLWKNVRLRALKGHSLMLWKNTTKKSTNGLQKKAEELKEKLGLLAGGKKEQQKITATKQKLKNLRKSKSPNKKTETSKQYEKSSVDKKISKGIKKGSIRQEKSCSVYQTTSGNAEKVIIARMKLKQRLWLCKERHRRSSICEDSGNIDLFHLIHLLVDLLSDTDRSIVAGYQVAYFANYLKLPECVLCPILTISKKYFLLSSKHTPLEVTLKKKGSDVNLAQLIDKGEKRSRNRSEKEDEDDTLFNIDPLMPDMDLPSLRLNTKTE</sequence>